<keyword evidence="2" id="KW-1185">Reference proteome</keyword>
<protein>
    <submittedName>
        <fullName evidence="1">Uncharacterized protein</fullName>
    </submittedName>
</protein>
<reference evidence="1 2" key="1">
    <citation type="submission" date="2023-03" db="EMBL/GenBank/DDBJ databases">
        <title>Bacillus Genome Sequencing.</title>
        <authorList>
            <person name="Dunlap C."/>
        </authorList>
    </citation>
    <scope>NUCLEOTIDE SEQUENCE [LARGE SCALE GENOMIC DNA]</scope>
    <source>
        <strain evidence="1 2">NRS-1717</strain>
    </source>
</reference>
<accession>A0ABU6NRP4</accession>
<name>A0ABU6NRP4_9BACI</name>
<sequence>MKITVNEQPQRFYLAFDKWEAAVGHEITVGEYRFCAIPLSKTVNISEVTSGAKVLDIPISFEMMMVTATKEGSMEFFKKIGKRLEQAIIRKNDFDQQLTKMKETAFERLGEMPPIETVEID</sequence>
<gene>
    <name evidence="1" type="ORF">P9271_00450</name>
</gene>
<dbReference type="RefSeq" id="WP_328014550.1">
    <property type="nucleotide sequence ID" value="NZ_JARTFS010000001.1"/>
</dbReference>
<evidence type="ECO:0000313" key="2">
    <source>
        <dbReference type="Proteomes" id="UP001342826"/>
    </source>
</evidence>
<organism evidence="1 2">
    <name type="scientific">Metabacillus fastidiosus</name>
    <dbReference type="NCBI Taxonomy" id="1458"/>
    <lineage>
        <taxon>Bacteria</taxon>
        <taxon>Bacillati</taxon>
        <taxon>Bacillota</taxon>
        <taxon>Bacilli</taxon>
        <taxon>Bacillales</taxon>
        <taxon>Bacillaceae</taxon>
        <taxon>Metabacillus</taxon>
    </lineage>
</organism>
<evidence type="ECO:0000313" key="1">
    <source>
        <dbReference type="EMBL" id="MED4399829.1"/>
    </source>
</evidence>
<dbReference type="Proteomes" id="UP001342826">
    <property type="component" value="Unassembled WGS sequence"/>
</dbReference>
<comment type="caution">
    <text evidence="1">The sequence shown here is derived from an EMBL/GenBank/DDBJ whole genome shotgun (WGS) entry which is preliminary data.</text>
</comment>
<dbReference type="EMBL" id="JARTFS010000001">
    <property type="protein sequence ID" value="MED4399829.1"/>
    <property type="molecule type" value="Genomic_DNA"/>
</dbReference>
<proteinExistence type="predicted"/>